<keyword evidence="7 13" id="KW-1133">Transmembrane helix</keyword>
<organism evidence="16 17">
    <name type="scientific">Candidatus Liptonbacteria bacterium CG11_big_fil_rev_8_21_14_0_20_35_14</name>
    <dbReference type="NCBI Taxonomy" id="1974634"/>
    <lineage>
        <taxon>Bacteria</taxon>
        <taxon>Candidatus Liptoniibacteriota</taxon>
    </lineage>
</organism>
<evidence type="ECO:0000256" key="7">
    <source>
        <dbReference type="ARBA" id="ARBA00022989"/>
    </source>
</evidence>
<keyword evidence="6 13" id="KW-0375">Hydrogen ion transport</keyword>
<evidence type="ECO:0000256" key="10">
    <source>
        <dbReference type="ARBA" id="ARBA00023310"/>
    </source>
</evidence>
<evidence type="ECO:0000256" key="3">
    <source>
        <dbReference type="ARBA" id="ARBA00022475"/>
    </source>
</evidence>
<gene>
    <name evidence="13 16" type="primary">atpF</name>
    <name evidence="16" type="ORF">COV57_02085</name>
</gene>
<feature type="transmembrane region" description="Helical" evidence="13">
    <location>
        <begin position="13"/>
        <end position="33"/>
    </location>
</feature>
<dbReference type="GO" id="GO:0046933">
    <property type="term" value="F:proton-transporting ATP synthase activity, rotational mechanism"/>
    <property type="evidence" value="ECO:0007669"/>
    <property type="project" value="UniProtKB-UniRule"/>
</dbReference>
<keyword evidence="4 13" id="KW-0138">CF(0)</keyword>
<evidence type="ECO:0000256" key="15">
    <source>
        <dbReference type="SAM" id="Coils"/>
    </source>
</evidence>
<dbReference type="EMBL" id="PCWO01000031">
    <property type="protein sequence ID" value="PIR04865.1"/>
    <property type="molecule type" value="Genomic_DNA"/>
</dbReference>
<evidence type="ECO:0000256" key="12">
    <source>
        <dbReference type="ARBA" id="ARBA00037847"/>
    </source>
</evidence>
<dbReference type="GO" id="GO:0005886">
    <property type="term" value="C:plasma membrane"/>
    <property type="evidence" value="ECO:0007669"/>
    <property type="project" value="UniProtKB-SubCell"/>
</dbReference>
<keyword evidence="5 13" id="KW-0812">Transmembrane</keyword>
<keyword evidence="9 13" id="KW-0472">Membrane</keyword>
<dbReference type="HAMAP" id="MF_01398">
    <property type="entry name" value="ATP_synth_b_bprime"/>
    <property type="match status" value="1"/>
</dbReference>
<dbReference type="GO" id="GO:0046961">
    <property type="term" value="F:proton-transporting ATPase activity, rotational mechanism"/>
    <property type="evidence" value="ECO:0007669"/>
    <property type="project" value="TreeGrafter"/>
</dbReference>
<comment type="caution">
    <text evidence="16">The sequence shown here is derived from an EMBL/GenBank/DDBJ whole genome shotgun (WGS) entry which is preliminary data.</text>
</comment>
<dbReference type="Pfam" id="PF00430">
    <property type="entry name" value="ATP-synt_B"/>
    <property type="match status" value="1"/>
</dbReference>
<sequence length="161" mass="18414">MNLIDALGLDIKILIAQFVNFGILLFVLGWFFYKPILKFLDERSEKIKSGVLKFEEAERKLITIEAKEKKILAQASKEASNIIQEAYLKLDKQKEGIIEETRQAVLKIKEEGKNELENQKKKIIREIKEEAGDLVVVATKKVLDIKTSVDKKIVSQVLSEI</sequence>
<dbReference type="Gene3D" id="6.10.250.1580">
    <property type="match status" value="1"/>
</dbReference>
<evidence type="ECO:0000256" key="14">
    <source>
        <dbReference type="RuleBase" id="RU003848"/>
    </source>
</evidence>
<dbReference type="InterPro" id="IPR002146">
    <property type="entry name" value="ATP_synth_b/b'su_bac/chlpt"/>
</dbReference>
<evidence type="ECO:0000256" key="1">
    <source>
        <dbReference type="ARBA" id="ARBA00005513"/>
    </source>
</evidence>
<comment type="function">
    <text evidence="11 13">F(1)F(0) ATP synthase produces ATP from ADP in the presence of a proton or sodium gradient. F-type ATPases consist of two structural domains, F(1) containing the extramembraneous catalytic core and F(0) containing the membrane proton channel, linked together by a central stalk and a peripheral stalk. During catalysis, ATP synthesis in the catalytic domain of F(1) is coupled via a rotary mechanism of the central stalk subunits to proton translocation.</text>
</comment>
<keyword evidence="15" id="KW-0175">Coiled coil</keyword>
<dbReference type="PANTHER" id="PTHR33445">
    <property type="entry name" value="ATP SYNTHASE SUBUNIT B', CHLOROPLASTIC"/>
    <property type="match status" value="1"/>
</dbReference>
<dbReference type="PANTHER" id="PTHR33445:SF1">
    <property type="entry name" value="ATP SYNTHASE SUBUNIT B"/>
    <property type="match status" value="1"/>
</dbReference>
<comment type="similarity">
    <text evidence="1 13 14">Belongs to the ATPase B chain family.</text>
</comment>
<dbReference type="InterPro" id="IPR005864">
    <property type="entry name" value="ATP_synth_F0_bsu_bac"/>
</dbReference>
<evidence type="ECO:0000256" key="2">
    <source>
        <dbReference type="ARBA" id="ARBA00022448"/>
    </source>
</evidence>
<dbReference type="InterPro" id="IPR050059">
    <property type="entry name" value="ATP_synthase_B_chain"/>
</dbReference>
<dbReference type="Proteomes" id="UP000229893">
    <property type="component" value="Unassembled WGS sequence"/>
</dbReference>
<keyword evidence="10 13" id="KW-0066">ATP synthesis</keyword>
<evidence type="ECO:0000256" key="9">
    <source>
        <dbReference type="ARBA" id="ARBA00023136"/>
    </source>
</evidence>
<comment type="subunit">
    <text evidence="13">F-type ATPases have 2 components, F(1) - the catalytic core - and F(0) - the membrane proton channel. F(1) has five subunits: alpha(3), beta(3), gamma(1), delta(1), epsilon(1). F(0) has three main subunits: a(1), b(2) and c(10-14). The alpha and beta chains form an alternating ring which encloses part of the gamma chain. F(1) is attached to F(0) by a central stalk formed by the gamma and epsilon chains, while a peripheral stalk is formed by the delta and b chains.</text>
</comment>
<evidence type="ECO:0000256" key="8">
    <source>
        <dbReference type="ARBA" id="ARBA00023065"/>
    </source>
</evidence>
<comment type="subcellular location">
    <subcellularLocation>
        <location evidence="13">Cell membrane</location>
        <topology evidence="13">Single-pass membrane protein</topology>
    </subcellularLocation>
    <subcellularLocation>
        <location evidence="12">Endomembrane system</location>
        <topology evidence="12">Single-pass membrane protein</topology>
    </subcellularLocation>
</comment>
<dbReference type="CDD" id="cd06503">
    <property type="entry name" value="ATP-synt_Fo_b"/>
    <property type="match status" value="1"/>
</dbReference>
<dbReference type="GO" id="GO:0045259">
    <property type="term" value="C:proton-transporting ATP synthase complex"/>
    <property type="evidence" value="ECO:0007669"/>
    <property type="project" value="UniProtKB-KW"/>
</dbReference>
<name>A0A2H0N9Q5_9BACT</name>
<dbReference type="GO" id="GO:0012505">
    <property type="term" value="C:endomembrane system"/>
    <property type="evidence" value="ECO:0007669"/>
    <property type="project" value="UniProtKB-SubCell"/>
</dbReference>
<dbReference type="NCBIfam" id="TIGR01144">
    <property type="entry name" value="ATP_synt_b"/>
    <property type="match status" value="1"/>
</dbReference>
<comment type="function">
    <text evidence="13">Component of the F(0) channel, it forms part of the peripheral stalk, linking F(1) to F(0).</text>
</comment>
<evidence type="ECO:0000256" key="13">
    <source>
        <dbReference type="HAMAP-Rule" id="MF_01398"/>
    </source>
</evidence>
<feature type="coiled-coil region" evidence="15">
    <location>
        <begin position="106"/>
        <end position="133"/>
    </location>
</feature>
<proteinExistence type="inferred from homology"/>
<evidence type="ECO:0000256" key="5">
    <source>
        <dbReference type="ARBA" id="ARBA00022692"/>
    </source>
</evidence>
<evidence type="ECO:0000256" key="4">
    <source>
        <dbReference type="ARBA" id="ARBA00022547"/>
    </source>
</evidence>
<keyword evidence="2 13" id="KW-0813">Transport</keyword>
<dbReference type="AlphaFoldDB" id="A0A2H0N9Q5"/>
<evidence type="ECO:0000313" key="17">
    <source>
        <dbReference type="Proteomes" id="UP000229893"/>
    </source>
</evidence>
<protein>
    <recommendedName>
        <fullName evidence="13">ATP synthase subunit b</fullName>
    </recommendedName>
    <alternativeName>
        <fullName evidence="13">ATP synthase F(0) sector subunit b</fullName>
    </alternativeName>
    <alternativeName>
        <fullName evidence="13">ATPase subunit I</fullName>
    </alternativeName>
    <alternativeName>
        <fullName evidence="13">F-type ATPase subunit b</fullName>
        <shortName evidence="13">F-ATPase subunit b</shortName>
    </alternativeName>
</protein>
<evidence type="ECO:0000313" key="16">
    <source>
        <dbReference type="EMBL" id="PIR04865.1"/>
    </source>
</evidence>
<accession>A0A2H0N9Q5</accession>
<keyword evidence="8 13" id="KW-0406">Ion transport</keyword>
<reference evidence="16 17" key="1">
    <citation type="submission" date="2017-09" db="EMBL/GenBank/DDBJ databases">
        <title>Depth-based differentiation of microbial function through sediment-hosted aquifers and enrichment of novel symbionts in the deep terrestrial subsurface.</title>
        <authorList>
            <person name="Probst A.J."/>
            <person name="Ladd B."/>
            <person name="Jarett J.K."/>
            <person name="Geller-Mcgrath D.E."/>
            <person name="Sieber C.M."/>
            <person name="Emerson J.B."/>
            <person name="Anantharaman K."/>
            <person name="Thomas B.C."/>
            <person name="Malmstrom R."/>
            <person name="Stieglmeier M."/>
            <person name="Klingl A."/>
            <person name="Woyke T."/>
            <person name="Ryan C.M."/>
            <person name="Banfield J.F."/>
        </authorList>
    </citation>
    <scope>NUCLEOTIDE SEQUENCE [LARGE SCALE GENOMIC DNA]</scope>
    <source>
        <strain evidence="16">CG11_big_fil_rev_8_21_14_0_20_35_14</strain>
    </source>
</reference>
<evidence type="ECO:0000256" key="6">
    <source>
        <dbReference type="ARBA" id="ARBA00022781"/>
    </source>
</evidence>
<evidence type="ECO:0000256" key="11">
    <source>
        <dbReference type="ARBA" id="ARBA00025198"/>
    </source>
</evidence>
<keyword evidence="3 13" id="KW-1003">Cell membrane</keyword>